<protein>
    <submittedName>
        <fullName evidence="2">Uncharacterized protein</fullName>
    </submittedName>
</protein>
<feature type="region of interest" description="Disordered" evidence="1">
    <location>
        <begin position="19"/>
        <end position="41"/>
    </location>
</feature>
<proteinExistence type="predicted"/>
<gene>
    <name evidence="2" type="ORF">O3P69_001246</name>
</gene>
<organism evidence="2 3">
    <name type="scientific">Scylla paramamosain</name>
    <name type="common">Mud crab</name>
    <dbReference type="NCBI Taxonomy" id="85552"/>
    <lineage>
        <taxon>Eukaryota</taxon>
        <taxon>Metazoa</taxon>
        <taxon>Ecdysozoa</taxon>
        <taxon>Arthropoda</taxon>
        <taxon>Crustacea</taxon>
        <taxon>Multicrustacea</taxon>
        <taxon>Malacostraca</taxon>
        <taxon>Eumalacostraca</taxon>
        <taxon>Eucarida</taxon>
        <taxon>Decapoda</taxon>
        <taxon>Pleocyemata</taxon>
        <taxon>Brachyura</taxon>
        <taxon>Eubrachyura</taxon>
        <taxon>Portunoidea</taxon>
        <taxon>Portunidae</taxon>
        <taxon>Portuninae</taxon>
        <taxon>Scylla</taxon>
    </lineage>
</organism>
<sequence>MYLTDRFKVCRSVWRGAGQHAPYPALTPSPPPSGTAPTPNRAPPVCRSVLAFLQPPLALPRPSQCTCRPMLQVLPYTQTSPEQAWEPEDVRTRG</sequence>
<keyword evidence="3" id="KW-1185">Reference proteome</keyword>
<feature type="compositionally biased region" description="Pro residues" evidence="1">
    <location>
        <begin position="25"/>
        <end position="34"/>
    </location>
</feature>
<name>A0AAW0UQ66_SCYPA</name>
<comment type="caution">
    <text evidence="2">The sequence shown here is derived from an EMBL/GenBank/DDBJ whole genome shotgun (WGS) entry which is preliminary data.</text>
</comment>
<dbReference type="EMBL" id="JARAKH010000008">
    <property type="protein sequence ID" value="KAK8402031.1"/>
    <property type="molecule type" value="Genomic_DNA"/>
</dbReference>
<dbReference type="AlphaFoldDB" id="A0AAW0UQ66"/>
<evidence type="ECO:0000256" key="1">
    <source>
        <dbReference type="SAM" id="MobiDB-lite"/>
    </source>
</evidence>
<evidence type="ECO:0000313" key="2">
    <source>
        <dbReference type="EMBL" id="KAK8402031.1"/>
    </source>
</evidence>
<reference evidence="2 3" key="1">
    <citation type="submission" date="2023-03" db="EMBL/GenBank/DDBJ databases">
        <title>High-quality genome of Scylla paramamosain provides insights in environmental adaptation.</title>
        <authorList>
            <person name="Zhang L."/>
        </authorList>
    </citation>
    <scope>NUCLEOTIDE SEQUENCE [LARGE SCALE GENOMIC DNA]</scope>
    <source>
        <strain evidence="2">LZ_2023a</strain>
        <tissue evidence="2">Muscle</tissue>
    </source>
</reference>
<dbReference type="Proteomes" id="UP001487740">
    <property type="component" value="Unassembled WGS sequence"/>
</dbReference>
<accession>A0AAW0UQ66</accession>
<evidence type="ECO:0000313" key="3">
    <source>
        <dbReference type="Proteomes" id="UP001487740"/>
    </source>
</evidence>